<organism evidence="1 2">
    <name type="scientific">Acinetobacter terrae</name>
    <dbReference type="NCBI Taxonomy" id="2731247"/>
    <lineage>
        <taxon>Bacteria</taxon>
        <taxon>Pseudomonadati</taxon>
        <taxon>Pseudomonadota</taxon>
        <taxon>Gammaproteobacteria</taxon>
        <taxon>Moraxellales</taxon>
        <taxon>Moraxellaceae</taxon>
        <taxon>Acinetobacter</taxon>
        <taxon>Acinetobacter Taxon 24</taxon>
    </lineage>
</organism>
<dbReference type="AlphaFoldDB" id="A0A4R0ER83"/>
<accession>A0A4R0ER83</accession>
<dbReference type="EMBL" id="SJOA01000001">
    <property type="protein sequence ID" value="TCB62208.1"/>
    <property type="molecule type" value="Genomic_DNA"/>
</dbReference>
<comment type="caution">
    <text evidence="1">The sequence shown here is derived from an EMBL/GenBank/DDBJ whole genome shotgun (WGS) entry which is preliminary data.</text>
</comment>
<proteinExistence type="predicted"/>
<dbReference type="Proteomes" id="UP000291380">
    <property type="component" value="Unassembled WGS sequence"/>
</dbReference>
<protein>
    <submittedName>
        <fullName evidence="1">Uncharacterized protein</fullName>
    </submittedName>
</protein>
<dbReference type="RefSeq" id="WP_131270134.1">
    <property type="nucleotide sequence ID" value="NZ_SJOA01000001.1"/>
</dbReference>
<dbReference type="OrthoDB" id="6692569at2"/>
<sequence length="111" mass="12520">MSDEKKDGLLKPETIQKLELCMEMAATDAVDLITEGYGQDIFSKEGRGDKVWFYKGAKEALTNVEKLKNLLQDHYTFKGDPDSRKKSPEAAAAELLESVAKKLEERKQRPS</sequence>
<gene>
    <name evidence="1" type="ORF">E0H85_01415</name>
</gene>
<reference evidence="1 2" key="1">
    <citation type="submission" date="2019-02" db="EMBL/GenBank/DDBJ databases">
        <title>High diversity of culturable Acinetobacter species in natural soil and water ecosystems.</title>
        <authorList>
            <person name="Radolfova-Krizova L."/>
            <person name="Nemec A."/>
        </authorList>
    </citation>
    <scope>NUCLEOTIDE SEQUENCE [LARGE SCALE GENOMIC DNA]</scope>
    <source>
        <strain evidence="1 2">ANC 4281</strain>
    </source>
</reference>
<name>A0A4R0ER83_9GAMM</name>
<evidence type="ECO:0000313" key="1">
    <source>
        <dbReference type="EMBL" id="TCB62208.1"/>
    </source>
</evidence>
<evidence type="ECO:0000313" key="2">
    <source>
        <dbReference type="Proteomes" id="UP000291380"/>
    </source>
</evidence>